<organism evidence="13 14">
    <name type="scientific">Ruegeria marina</name>
    <dbReference type="NCBI Taxonomy" id="639004"/>
    <lineage>
        <taxon>Bacteria</taxon>
        <taxon>Pseudomonadati</taxon>
        <taxon>Pseudomonadota</taxon>
        <taxon>Alphaproteobacteria</taxon>
        <taxon>Rhodobacterales</taxon>
        <taxon>Roseobacteraceae</taxon>
        <taxon>Ruegeria</taxon>
    </lineage>
</organism>
<feature type="transmembrane region" description="Helical" evidence="12">
    <location>
        <begin position="389"/>
        <end position="411"/>
    </location>
</feature>
<keyword evidence="3 10" id="KW-1003">Cell membrane</keyword>
<dbReference type="PANTHER" id="PTHR32024">
    <property type="entry name" value="TRK SYSTEM POTASSIUM UPTAKE PROTEIN TRKG-RELATED"/>
    <property type="match status" value="1"/>
</dbReference>
<dbReference type="RefSeq" id="WP_093033779.1">
    <property type="nucleotide sequence ID" value="NZ_FMZV01000012.1"/>
</dbReference>
<dbReference type="GO" id="GO:0046872">
    <property type="term" value="F:metal ion binding"/>
    <property type="evidence" value="ECO:0007669"/>
    <property type="project" value="UniProtKB-KW"/>
</dbReference>
<evidence type="ECO:0000256" key="12">
    <source>
        <dbReference type="SAM" id="Phobius"/>
    </source>
</evidence>
<keyword evidence="6 10" id="KW-0630">Potassium</keyword>
<evidence type="ECO:0000256" key="6">
    <source>
        <dbReference type="ARBA" id="ARBA00022958"/>
    </source>
</evidence>
<keyword evidence="4 10" id="KW-0633">Potassium transport</keyword>
<comment type="function">
    <text evidence="10">Low-affinity potassium transport system. Interacts with Trk system potassium uptake protein TrkA.</text>
</comment>
<feature type="transmembrane region" description="Helical" evidence="12">
    <location>
        <begin position="71"/>
        <end position="92"/>
    </location>
</feature>
<sequence>MLDMRPVGYVIGLLVAILGATMVFPMFVDVLDGRGEWHVFLQSGIISVLTGGLMALSCANGVREGLTIQQTFLLTTLVWVALPIFGAIPFVFGATELRFVDAFFEAMSGLTTTGSTVISGLDGLPRGLLLWRGILQWLGGIGIIVVAMVFLPELRVGGMQIFRSEGFDTMGKILPRAQEIAGQITVIYVALTVACLTVYAALGMSFFDALVHAMTTLSTGGFSNYDASFGTFSGPAEYAASFFMILAALPFVRYVQLLNGHSTPILRDSQIQTFLIVIAVLVVATTFVLTSIFPHHHEQAFREALFNITSIISGTGYASVDYMNWGPLLITMFFVIGLIGGCAGSTACSVKIFRYQLLFASIKTQLQRIRSPHGVFLPRYQGRAVGPDVLSSVMSFFVFFIVSLGILSWALSLTGLDFITSLSGAATAIANVGPGLGDQIGPAGNFSGLNDTAKWLLSAGMLIGRLEVLSVYVLFTVQFWRA</sequence>
<evidence type="ECO:0000256" key="11">
    <source>
        <dbReference type="PIRSR" id="PIRSR006247-1"/>
    </source>
</evidence>
<feature type="binding site" evidence="11">
    <location>
        <position position="112"/>
    </location>
    <ligand>
        <name>K(+)</name>
        <dbReference type="ChEBI" id="CHEBI:29103"/>
    </ligand>
</feature>
<evidence type="ECO:0000256" key="8">
    <source>
        <dbReference type="ARBA" id="ARBA00023065"/>
    </source>
</evidence>
<evidence type="ECO:0000256" key="4">
    <source>
        <dbReference type="ARBA" id="ARBA00022538"/>
    </source>
</evidence>
<comment type="similarity">
    <text evidence="10">Belongs to the TrkH potassium transport family.</text>
</comment>
<dbReference type="PANTHER" id="PTHR32024:SF3">
    <property type="entry name" value="TRK SYSTEM POTASSIUM UPTAKE PROTEIN"/>
    <property type="match status" value="1"/>
</dbReference>
<feature type="transmembrane region" description="Helical" evidence="12">
    <location>
        <begin position="455"/>
        <end position="475"/>
    </location>
</feature>
<evidence type="ECO:0000313" key="13">
    <source>
        <dbReference type="EMBL" id="SDD93671.1"/>
    </source>
</evidence>
<keyword evidence="7 12" id="KW-1133">Transmembrane helix</keyword>
<feature type="binding site" evidence="11">
    <location>
        <position position="220"/>
    </location>
    <ligand>
        <name>K(+)</name>
        <dbReference type="ChEBI" id="CHEBI:29103"/>
    </ligand>
</feature>
<feature type="transmembrane region" description="Helical" evidence="12">
    <location>
        <begin position="186"/>
        <end position="207"/>
    </location>
</feature>
<keyword evidence="2 10" id="KW-0813">Transport</keyword>
<dbReference type="PIRSF" id="PIRSF006247">
    <property type="entry name" value="TrkH"/>
    <property type="match status" value="1"/>
</dbReference>
<dbReference type="GO" id="GO:0005886">
    <property type="term" value="C:plasma membrane"/>
    <property type="evidence" value="ECO:0007669"/>
    <property type="project" value="UniProtKB-SubCell"/>
</dbReference>
<protein>
    <recommendedName>
        <fullName evidence="10">Trk system potassium uptake protein</fullName>
    </recommendedName>
</protein>
<feature type="binding site" evidence="11">
    <location>
        <position position="432"/>
    </location>
    <ligand>
        <name>K(+)</name>
        <dbReference type="ChEBI" id="CHEBI:29103"/>
    </ligand>
</feature>
<keyword evidence="5 12" id="KW-0812">Transmembrane</keyword>
<evidence type="ECO:0000256" key="1">
    <source>
        <dbReference type="ARBA" id="ARBA00004651"/>
    </source>
</evidence>
<feature type="transmembrane region" description="Helical" evidence="12">
    <location>
        <begin position="7"/>
        <end position="27"/>
    </location>
</feature>
<feature type="transmembrane region" description="Helical" evidence="12">
    <location>
        <begin position="273"/>
        <end position="293"/>
    </location>
</feature>
<keyword evidence="10" id="KW-0997">Cell inner membrane</keyword>
<dbReference type="STRING" id="639004.SAMN04488239_1122"/>
<keyword evidence="14" id="KW-1185">Reference proteome</keyword>
<dbReference type="InterPro" id="IPR004772">
    <property type="entry name" value="TrkH"/>
</dbReference>
<reference evidence="14" key="1">
    <citation type="submission" date="2016-10" db="EMBL/GenBank/DDBJ databases">
        <authorList>
            <person name="Varghese N."/>
            <person name="Submissions S."/>
        </authorList>
    </citation>
    <scope>NUCLEOTIDE SEQUENCE [LARGE SCALE GENOMIC DNA]</scope>
    <source>
        <strain evidence="14">CGMCC 1.9108</strain>
    </source>
</reference>
<evidence type="ECO:0000313" key="14">
    <source>
        <dbReference type="Proteomes" id="UP000199628"/>
    </source>
</evidence>
<dbReference type="Proteomes" id="UP000199628">
    <property type="component" value="Unassembled WGS sequence"/>
</dbReference>
<keyword evidence="9 10" id="KW-0472">Membrane</keyword>
<keyword evidence="11" id="KW-0479">Metal-binding</keyword>
<evidence type="ECO:0000256" key="5">
    <source>
        <dbReference type="ARBA" id="ARBA00022692"/>
    </source>
</evidence>
<comment type="subcellular location">
    <subcellularLocation>
        <location evidence="10">Cell inner membrane</location>
        <topology evidence="10">Multi-pass membrane protein</topology>
    </subcellularLocation>
    <subcellularLocation>
        <location evidence="1">Cell membrane</location>
        <topology evidence="1">Multi-pass membrane protein</topology>
    </subcellularLocation>
</comment>
<gene>
    <name evidence="13" type="ORF">SAMN04488239_1122</name>
</gene>
<accession>A0A1G6YTN1</accession>
<dbReference type="Pfam" id="PF02386">
    <property type="entry name" value="TrkH"/>
    <property type="match status" value="1"/>
</dbReference>
<feature type="binding site" evidence="11">
    <location>
        <position position="315"/>
    </location>
    <ligand>
        <name>K(+)</name>
        <dbReference type="ChEBI" id="CHEBI:29103"/>
    </ligand>
</feature>
<evidence type="ECO:0000256" key="2">
    <source>
        <dbReference type="ARBA" id="ARBA00022448"/>
    </source>
</evidence>
<dbReference type="GO" id="GO:0015379">
    <property type="term" value="F:potassium:chloride symporter activity"/>
    <property type="evidence" value="ECO:0007669"/>
    <property type="project" value="InterPro"/>
</dbReference>
<feature type="transmembrane region" description="Helical" evidence="12">
    <location>
        <begin position="134"/>
        <end position="154"/>
    </location>
</feature>
<feature type="transmembrane region" description="Helical" evidence="12">
    <location>
        <begin position="328"/>
        <end position="353"/>
    </location>
</feature>
<dbReference type="AlphaFoldDB" id="A0A1G6YTN1"/>
<feature type="transmembrane region" description="Helical" evidence="12">
    <location>
        <begin position="39"/>
        <end position="59"/>
    </location>
</feature>
<evidence type="ECO:0000256" key="10">
    <source>
        <dbReference type="PIRNR" id="PIRNR006247"/>
    </source>
</evidence>
<name>A0A1G6YTN1_9RHOB</name>
<dbReference type="InterPro" id="IPR003445">
    <property type="entry name" value="Cat_transpt"/>
</dbReference>
<dbReference type="EMBL" id="FMZV01000012">
    <property type="protein sequence ID" value="SDD93671.1"/>
    <property type="molecule type" value="Genomic_DNA"/>
</dbReference>
<evidence type="ECO:0000256" key="7">
    <source>
        <dbReference type="ARBA" id="ARBA00022989"/>
    </source>
</evidence>
<feature type="transmembrane region" description="Helical" evidence="12">
    <location>
        <begin position="227"/>
        <end position="252"/>
    </location>
</feature>
<proteinExistence type="inferred from homology"/>
<dbReference type="OrthoDB" id="9810952at2"/>
<keyword evidence="8 10" id="KW-0406">Ion transport</keyword>
<feature type="binding site" evidence="11">
    <location>
        <position position="431"/>
    </location>
    <ligand>
        <name>K(+)</name>
        <dbReference type="ChEBI" id="CHEBI:29103"/>
    </ligand>
</feature>
<evidence type="ECO:0000256" key="9">
    <source>
        <dbReference type="ARBA" id="ARBA00023136"/>
    </source>
</evidence>
<feature type="binding site" evidence="11">
    <location>
        <position position="113"/>
    </location>
    <ligand>
        <name>K(+)</name>
        <dbReference type="ChEBI" id="CHEBI:29103"/>
    </ligand>
</feature>
<evidence type="ECO:0000256" key="3">
    <source>
        <dbReference type="ARBA" id="ARBA00022475"/>
    </source>
</evidence>